<accession>A0A540VXN1</accession>
<dbReference type="Gene3D" id="3.40.50.980">
    <property type="match status" value="2"/>
</dbReference>
<dbReference type="GO" id="GO:0031177">
    <property type="term" value="F:phosphopantetheine binding"/>
    <property type="evidence" value="ECO:0007669"/>
    <property type="project" value="TreeGrafter"/>
</dbReference>
<keyword evidence="4" id="KW-1185">Reference proteome</keyword>
<dbReference type="Proteomes" id="UP000319103">
    <property type="component" value="Unassembled WGS sequence"/>
</dbReference>
<dbReference type="GO" id="GO:0043041">
    <property type="term" value="P:amino acid activation for nonribosomal peptide biosynthetic process"/>
    <property type="evidence" value="ECO:0007669"/>
    <property type="project" value="TreeGrafter"/>
</dbReference>
<feature type="domain" description="Condensation" evidence="2">
    <location>
        <begin position="43"/>
        <end position="381"/>
    </location>
</feature>
<evidence type="ECO:0000313" key="3">
    <source>
        <dbReference type="EMBL" id="TQF01515.1"/>
    </source>
</evidence>
<dbReference type="GO" id="GO:0008610">
    <property type="term" value="P:lipid biosynthetic process"/>
    <property type="evidence" value="ECO:0007669"/>
    <property type="project" value="UniProtKB-ARBA"/>
</dbReference>
<dbReference type="PANTHER" id="PTHR45527:SF1">
    <property type="entry name" value="FATTY ACID SYNTHASE"/>
    <property type="match status" value="1"/>
</dbReference>
<dbReference type="PROSITE" id="PS00455">
    <property type="entry name" value="AMP_BINDING"/>
    <property type="match status" value="1"/>
</dbReference>
<dbReference type="SUPFAM" id="SSF52777">
    <property type="entry name" value="CoA-dependent acyltransferases"/>
    <property type="match status" value="2"/>
</dbReference>
<dbReference type="GO" id="GO:0005829">
    <property type="term" value="C:cytosol"/>
    <property type="evidence" value="ECO:0007669"/>
    <property type="project" value="TreeGrafter"/>
</dbReference>
<dbReference type="Gene3D" id="3.30.559.30">
    <property type="entry name" value="Nonribosomal peptide synthetase, condensation domain"/>
    <property type="match status" value="1"/>
</dbReference>
<dbReference type="SUPFAM" id="SSF56801">
    <property type="entry name" value="Acetyl-CoA synthetase-like"/>
    <property type="match status" value="1"/>
</dbReference>
<dbReference type="Pfam" id="PF00668">
    <property type="entry name" value="Condensation"/>
    <property type="match status" value="1"/>
</dbReference>
<proteinExistence type="predicted"/>
<comment type="caution">
    <text evidence="3">The sequence shown here is derived from an EMBL/GenBank/DDBJ whole genome shotgun (WGS) entry which is preliminary data.</text>
</comment>
<evidence type="ECO:0000313" key="4">
    <source>
        <dbReference type="Proteomes" id="UP000319103"/>
    </source>
</evidence>
<protein>
    <submittedName>
        <fullName evidence="3">AMP-binding protein</fullName>
    </submittedName>
</protein>
<name>A0A540VXN1_9ACTN</name>
<dbReference type="InterPro" id="IPR000873">
    <property type="entry name" value="AMP-dep_synth/lig_dom"/>
</dbReference>
<feature type="domain" description="AMP-dependent synthetase/ligase" evidence="1">
    <location>
        <begin position="502"/>
        <end position="743"/>
    </location>
</feature>
<dbReference type="InterPro" id="IPR023213">
    <property type="entry name" value="CAT-like_dom_sf"/>
</dbReference>
<dbReference type="InterPro" id="IPR020845">
    <property type="entry name" value="AMP-binding_CS"/>
</dbReference>
<dbReference type="InterPro" id="IPR001242">
    <property type="entry name" value="Condensation_dom"/>
</dbReference>
<organism evidence="3 4">
    <name type="scientific">Kitasatospora acidiphila</name>
    <dbReference type="NCBI Taxonomy" id="2567942"/>
    <lineage>
        <taxon>Bacteria</taxon>
        <taxon>Bacillati</taxon>
        <taxon>Actinomycetota</taxon>
        <taxon>Actinomycetes</taxon>
        <taxon>Kitasatosporales</taxon>
        <taxon>Streptomycetaceae</taxon>
        <taxon>Kitasatospora</taxon>
    </lineage>
</organism>
<dbReference type="PANTHER" id="PTHR45527">
    <property type="entry name" value="NONRIBOSOMAL PEPTIDE SYNTHETASE"/>
    <property type="match status" value="1"/>
</dbReference>
<gene>
    <name evidence="3" type="ORF">E6W39_03745</name>
</gene>
<dbReference type="Pfam" id="PF00501">
    <property type="entry name" value="AMP-binding"/>
    <property type="match status" value="1"/>
</dbReference>
<dbReference type="FunFam" id="3.40.50.980:FF:000001">
    <property type="entry name" value="Non-ribosomal peptide synthetase"/>
    <property type="match status" value="1"/>
</dbReference>
<dbReference type="GO" id="GO:0047527">
    <property type="term" value="F:2,3-dihydroxybenzoate-serine ligase activity"/>
    <property type="evidence" value="ECO:0007669"/>
    <property type="project" value="TreeGrafter"/>
</dbReference>
<dbReference type="Gene3D" id="3.30.559.10">
    <property type="entry name" value="Chloramphenicol acetyltransferase-like domain"/>
    <property type="match status" value="1"/>
</dbReference>
<dbReference type="PROSITE" id="PS51257">
    <property type="entry name" value="PROKAR_LIPOPROTEIN"/>
    <property type="match status" value="1"/>
</dbReference>
<sequence>MPERPLTPAPFPVAILACPASRDVEGCAEMAVFDGELKELMAGQLEIWQAQQLAPENPVYNLGEYLEIRGDLDVGLFTETLHRLVAEAETVRLRFRTDAAGTPRQYVGDVPEDLVQLVDFSSEPDPRAAAESWMRETVTRPADLSGGPLFGFALLTLGPDLHLWYQGYHHLLIDGMAGSVLSTRAARIHDALLHGQDPADGALEPLALLLDADRAYRVSDDLDRDRAYWQGVLADLPQVVEAGTDGAARPSRGRRLPERLERHIAALTTDELAELRTAARRLRTSLTGLMACAAAVHRHRLTGQRDIVIGLPVAGRTGRRELAVPGMTSNNLPLRVRIEPNTPLADLVRQISDAVREGLRHQRYRYEDILRDLRLTDGDPLCGLYVNAMAFDYPEKFGSCRVTAVRNVSTGPIDHTRVNLYARGGDFGVQLDVDVNPALPDQLPARDVSRQLRRVLAWLVTAEPSEPVGRAGLLDRDEQRRVLVEWNDTARDLPPATAVDLFTAQVAARPDAVAVTGEGVHLSYAQLDERANRLAHHLAARGVGPETVVAVCQHRGTDLVVSLLAVWKAGAAYLPIDPQYPAERIRHLLTDSRAVALLSEQDILDELPAGRLLTVAVDSAPVHAALAAAPATAPGTALTPAALAYVIYTSGSTGTPKAVMLTQAGAVNLAVAQQERCAVDRHSRVLQFASVGFDAATWELLMALCSGASLVVAPARDLLPSPALTDLIARHGVTHATLPPPSWPCSTPPT</sequence>
<dbReference type="EMBL" id="VIGB01000003">
    <property type="protein sequence ID" value="TQF01515.1"/>
    <property type="molecule type" value="Genomic_DNA"/>
</dbReference>
<dbReference type="AlphaFoldDB" id="A0A540VXN1"/>
<reference evidence="3 4" key="1">
    <citation type="submission" date="2019-06" db="EMBL/GenBank/DDBJ databases">
        <title>Description of Kitasatospora acidophila sp. nov. isolated from pine grove soil, and reclassification of Streptomyces novaecaesareae to Kitasatospora novaeceasareae comb. nov.</title>
        <authorList>
            <person name="Kim M.J."/>
        </authorList>
    </citation>
    <scope>NUCLEOTIDE SEQUENCE [LARGE SCALE GENOMIC DNA]</scope>
    <source>
        <strain evidence="3 4">MMS16-CNU292</strain>
    </source>
</reference>
<dbReference type="OrthoDB" id="2472181at2"/>
<dbReference type="GO" id="GO:0009239">
    <property type="term" value="P:enterobactin biosynthetic process"/>
    <property type="evidence" value="ECO:0007669"/>
    <property type="project" value="TreeGrafter"/>
</dbReference>
<dbReference type="GO" id="GO:0009366">
    <property type="term" value="C:enterobactin synthetase complex"/>
    <property type="evidence" value="ECO:0007669"/>
    <property type="project" value="TreeGrafter"/>
</dbReference>
<evidence type="ECO:0000259" key="2">
    <source>
        <dbReference type="Pfam" id="PF00668"/>
    </source>
</evidence>
<evidence type="ECO:0000259" key="1">
    <source>
        <dbReference type="Pfam" id="PF00501"/>
    </source>
</evidence>